<evidence type="ECO:0000313" key="1">
    <source>
        <dbReference type="EMBL" id="MBU5483303.1"/>
    </source>
</evidence>
<sequence length="224" mass="25807">MMKFITEEYLRDLYKKEPFNTYQLNQGERLTPGARQYLSDRGIKMLNEVSCNNKKIPEAKQSKTLAVENNNNKKKLCYKLKSVEALFLVTSSDILNEDIILAQNIIALGKKVTNIRKFIEGKSQLESLSCQECAGMNSTNFYNDIDDCFEITEFYVQLEKSKEILKLHTLRCALHELDPYVIEVYEEDDNNLGKDVIKNINSIINLLSQMICSIVGGKRCQRKN</sequence>
<keyword evidence="2" id="KW-1185">Reference proteome</keyword>
<protein>
    <submittedName>
        <fullName evidence="1">Cobalamin adenosyltransferase</fullName>
    </submittedName>
</protein>
<organism evidence="1 2">
    <name type="scientific">Clostridium mobile</name>
    <dbReference type="NCBI Taxonomy" id="2841512"/>
    <lineage>
        <taxon>Bacteria</taxon>
        <taxon>Bacillati</taxon>
        <taxon>Bacillota</taxon>
        <taxon>Clostridia</taxon>
        <taxon>Eubacteriales</taxon>
        <taxon>Clostridiaceae</taxon>
        <taxon>Clostridium</taxon>
    </lineage>
</organism>
<dbReference type="Proteomes" id="UP000726170">
    <property type="component" value="Unassembled WGS sequence"/>
</dbReference>
<gene>
    <name evidence="1" type="ORF">KQI86_03115</name>
</gene>
<comment type="caution">
    <text evidence="1">The sequence shown here is derived from an EMBL/GenBank/DDBJ whole genome shotgun (WGS) entry which is preliminary data.</text>
</comment>
<name>A0ABS6EDM7_9CLOT</name>
<reference evidence="1 2" key="1">
    <citation type="submission" date="2021-06" db="EMBL/GenBank/DDBJ databases">
        <authorList>
            <person name="Sun Q."/>
            <person name="Li D."/>
        </authorList>
    </citation>
    <scope>NUCLEOTIDE SEQUENCE [LARGE SCALE GENOMIC DNA]</scope>
    <source>
        <strain evidence="1 2">MSJ-11</strain>
    </source>
</reference>
<evidence type="ECO:0000313" key="2">
    <source>
        <dbReference type="Proteomes" id="UP000726170"/>
    </source>
</evidence>
<dbReference type="RefSeq" id="WP_216438306.1">
    <property type="nucleotide sequence ID" value="NZ_JAHLQF010000001.1"/>
</dbReference>
<proteinExistence type="predicted"/>
<accession>A0ABS6EDM7</accession>
<dbReference type="EMBL" id="JAHLQF010000001">
    <property type="protein sequence ID" value="MBU5483303.1"/>
    <property type="molecule type" value="Genomic_DNA"/>
</dbReference>